<dbReference type="PhylomeDB" id="B3S5A6"/>
<evidence type="ECO:0000313" key="2">
    <source>
        <dbReference type="Proteomes" id="UP000009022"/>
    </source>
</evidence>
<keyword evidence="2" id="KW-1185">Reference proteome</keyword>
<dbReference type="HOGENOM" id="CLU_1456267_0_0_1"/>
<dbReference type="EMBL" id="DS985250">
    <property type="protein sequence ID" value="EDV22102.1"/>
    <property type="molecule type" value="Genomic_DNA"/>
</dbReference>
<dbReference type="AlphaFoldDB" id="B3S5A6"/>
<reference evidence="1 2" key="1">
    <citation type="journal article" date="2008" name="Nature">
        <title>The Trichoplax genome and the nature of placozoans.</title>
        <authorList>
            <person name="Srivastava M."/>
            <person name="Begovic E."/>
            <person name="Chapman J."/>
            <person name="Putnam N.H."/>
            <person name="Hellsten U."/>
            <person name="Kawashima T."/>
            <person name="Kuo A."/>
            <person name="Mitros T."/>
            <person name="Salamov A."/>
            <person name="Carpenter M.L."/>
            <person name="Signorovitch A.Y."/>
            <person name="Moreno M.A."/>
            <person name="Kamm K."/>
            <person name="Grimwood J."/>
            <person name="Schmutz J."/>
            <person name="Shapiro H."/>
            <person name="Grigoriev I.V."/>
            <person name="Buss L.W."/>
            <person name="Schierwater B."/>
            <person name="Dellaporta S.L."/>
            <person name="Rokhsar D.S."/>
        </authorList>
    </citation>
    <scope>NUCLEOTIDE SEQUENCE [LARGE SCALE GENOMIC DNA]</scope>
    <source>
        <strain evidence="1 2">Grell-BS-1999</strain>
    </source>
</reference>
<gene>
    <name evidence="1" type="ORF">TRIADDRAFT_59257</name>
</gene>
<evidence type="ECO:0000313" key="1">
    <source>
        <dbReference type="EMBL" id="EDV22102.1"/>
    </source>
</evidence>
<name>B3S5A6_TRIAD</name>
<dbReference type="CTD" id="6756599"/>
<dbReference type="Proteomes" id="UP000009022">
    <property type="component" value="Unassembled WGS sequence"/>
</dbReference>
<dbReference type="KEGG" id="tad:TRIADDRAFT_59257"/>
<protein>
    <submittedName>
        <fullName evidence="1">Uncharacterized protein</fullName>
    </submittedName>
</protein>
<dbReference type="GeneID" id="6756599"/>
<dbReference type="InParanoid" id="B3S5A6"/>
<sequence>MEVIKSQPSWSGTFGGRDVIRKAEIDVDAYVKHTVSLSLRWSFVPFCGCIFCQPCRYCCWAEDEARIQANAISLILYEQELELTLKSHKIRCPCVGAAPPPRPYTIYATCGIVPDVTTTVPLSQIQKIALTEFQGIELLQFVYITGQSSRPNQPAPCASITVRCVKNAKSFRDAVLQQQRMISEKK</sequence>
<proteinExistence type="predicted"/>
<accession>B3S5A6</accession>
<organism evidence="1 2">
    <name type="scientific">Trichoplax adhaerens</name>
    <name type="common">Trichoplax reptans</name>
    <dbReference type="NCBI Taxonomy" id="10228"/>
    <lineage>
        <taxon>Eukaryota</taxon>
        <taxon>Metazoa</taxon>
        <taxon>Placozoa</taxon>
        <taxon>Uniplacotomia</taxon>
        <taxon>Trichoplacea</taxon>
        <taxon>Trichoplacidae</taxon>
        <taxon>Trichoplax</taxon>
    </lineage>
</organism>
<dbReference type="RefSeq" id="XP_002115257.1">
    <property type="nucleotide sequence ID" value="XM_002115221.1"/>
</dbReference>